<name>A0A4P7HL17_9RHOB</name>
<evidence type="ECO:0000313" key="1">
    <source>
        <dbReference type="EMBL" id="QBX33947.1"/>
    </source>
</evidence>
<dbReference type="AlphaFoldDB" id="A0A4P7HL17"/>
<organism evidence="1 2">
    <name type="scientific">Paracoccus liaowanqingii</name>
    <dbReference type="NCBI Taxonomy" id="2560053"/>
    <lineage>
        <taxon>Bacteria</taxon>
        <taxon>Pseudomonadati</taxon>
        <taxon>Pseudomonadota</taxon>
        <taxon>Alphaproteobacteria</taxon>
        <taxon>Rhodobacterales</taxon>
        <taxon>Paracoccaceae</taxon>
        <taxon>Paracoccus</taxon>
    </lineage>
</organism>
<dbReference type="EMBL" id="CP038439">
    <property type="protein sequence ID" value="QBX33947.1"/>
    <property type="molecule type" value="Genomic_DNA"/>
</dbReference>
<evidence type="ECO:0000313" key="2">
    <source>
        <dbReference type="Proteomes" id="UP000296374"/>
    </source>
</evidence>
<dbReference type="InterPro" id="IPR010921">
    <property type="entry name" value="Trp_repressor/repl_initiator"/>
</dbReference>
<dbReference type="Pfam" id="PF01527">
    <property type="entry name" value="HTH_Tnp_1"/>
    <property type="match status" value="1"/>
</dbReference>
<dbReference type="GO" id="GO:0043565">
    <property type="term" value="F:sequence-specific DNA binding"/>
    <property type="evidence" value="ECO:0007669"/>
    <property type="project" value="InterPro"/>
</dbReference>
<dbReference type="InterPro" id="IPR002514">
    <property type="entry name" value="Transposase_8"/>
</dbReference>
<dbReference type="Proteomes" id="UP000296374">
    <property type="component" value="Chromosome"/>
</dbReference>
<reference evidence="2" key="1">
    <citation type="submission" date="2019-03" db="EMBL/GenBank/DDBJ databases">
        <authorList>
            <person name="Li J."/>
        </authorList>
    </citation>
    <scope>NUCLEOTIDE SEQUENCE [LARGE SCALE GENOMIC DNA]</scope>
    <source>
        <strain evidence="2">2251</strain>
    </source>
</reference>
<dbReference type="GO" id="GO:0006313">
    <property type="term" value="P:DNA transposition"/>
    <property type="evidence" value="ECO:0007669"/>
    <property type="project" value="InterPro"/>
</dbReference>
<sequence>MEAVMRNGLVLGVERQRRWTDEAKLAILDEVGVDGWTVADVARHHDVTRQHI</sequence>
<dbReference type="SUPFAM" id="SSF48295">
    <property type="entry name" value="TrpR-like"/>
    <property type="match status" value="1"/>
</dbReference>
<proteinExistence type="predicted"/>
<protein>
    <submittedName>
        <fullName evidence="1">Transposase</fullName>
    </submittedName>
</protein>
<dbReference type="KEGG" id="plia:E4191_03910"/>
<accession>A0A4P7HL17</accession>
<gene>
    <name evidence="1" type="ORF">E4191_03910</name>
</gene>
<dbReference type="GO" id="GO:0004803">
    <property type="term" value="F:transposase activity"/>
    <property type="evidence" value="ECO:0007669"/>
    <property type="project" value="InterPro"/>
</dbReference>